<keyword evidence="6" id="KW-1185">Reference proteome</keyword>
<evidence type="ECO:0000313" key="5">
    <source>
        <dbReference type="EMBL" id="GLD60338.1"/>
    </source>
</evidence>
<keyword evidence="2 3" id="KW-0808">Transferase</keyword>
<dbReference type="Proteomes" id="UP001279410">
    <property type="component" value="Unassembled WGS sequence"/>
</dbReference>
<dbReference type="AlphaFoldDB" id="A0AAD3MU84"/>
<dbReference type="Pfam" id="PF00685">
    <property type="entry name" value="Sulfotransfer_1"/>
    <property type="match status" value="1"/>
</dbReference>
<dbReference type="GO" id="GO:0008146">
    <property type="term" value="F:sulfotransferase activity"/>
    <property type="evidence" value="ECO:0007669"/>
    <property type="project" value="InterPro"/>
</dbReference>
<evidence type="ECO:0000313" key="6">
    <source>
        <dbReference type="Proteomes" id="UP001279410"/>
    </source>
</evidence>
<evidence type="ECO:0000256" key="3">
    <source>
        <dbReference type="RuleBase" id="RU361155"/>
    </source>
</evidence>
<evidence type="ECO:0000256" key="1">
    <source>
        <dbReference type="ARBA" id="ARBA00005771"/>
    </source>
</evidence>
<dbReference type="InterPro" id="IPR027417">
    <property type="entry name" value="P-loop_NTPase"/>
</dbReference>
<proteinExistence type="inferred from homology"/>
<comment type="caution">
    <text evidence="5">The sequence shown here is derived from an EMBL/GenBank/DDBJ whole genome shotgun (WGS) entry which is preliminary data.</text>
</comment>
<accession>A0AAD3MU84</accession>
<dbReference type="EC" id="2.8.2.-" evidence="3"/>
<name>A0AAD3MU84_LATJO</name>
<feature type="domain" description="Sulfotransferase" evidence="4">
    <location>
        <begin position="2"/>
        <end position="73"/>
    </location>
</feature>
<reference evidence="5" key="1">
    <citation type="submission" date="2022-08" db="EMBL/GenBank/DDBJ databases">
        <title>Genome sequencing of akame (Lates japonicus).</title>
        <authorList>
            <person name="Hashiguchi Y."/>
            <person name="Takahashi H."/>
        </authorList>
    </citation>
    <scope>NUCLEOTIDE SEQUENCE</scope>
    <source>
        <strain evidence="5">Kochi</strain>
    </source>
</reference>
<dbReference type="PANTHER" id="PTHR11783">
    <property type="entry name" value="SULFOTRANSFERASE SULT"/>
    <property type="match status" value="1"/>
</dbReference>
<evidence type="ECO:0000256" key="2">
    <source>
        <dbReference type="ARBA" id="ARBA00022679"/>
    </source>
</evidence>
<dbReference type="Gene3D" id="3.40.50.300">
    <property type="entry name" value="P-loop containing nucleotide triphosphate hydrolases"/>
    <property type="match status" value="1"/>
</dbReference>
<dbReference type="SUPFAM" id="SSF52540">
    <property type="entry name" value="P-loop containing nucleoside triphosphate hydrolases"/>
    <property type="match status" value="1"/>
</dbReference>
<evidence type="ECO:0000259" key="4">
    <source>
        <dbReference type="Pfam" id="PF00685"/>
    </source>
</evidence>
<sequence>VMDQNPSPRFLGTHMHPDNIPASFYTKKTKMLVVFRNPKDTLVSFYHFCNNNPVLPSGQSWETFYSNFLSGDGEQTSQRNSI</sequence>
<organism evidence="5 6">
    <name type="scientific">Lates japonicus</name>
    <name type="common">Japanese lates</name>
    <dbReference type="NCBI Taxonomy" id="270547"/>
    <lineage>
        <taxon>Eukaryota</taxon>
        <taxon>Metazoa</taxon>
        <taxon>Chordata</taxon>
        <taxon>Craniata</taxon>
        <taxon>Vertebrata</taxon>
        <taxon>Euteleostomi</taxon>
        <taxon>Actinopterygii</taxon>
        <taxon>Neopterygii</taxon>
        <taxon>Teleostei</taxon>
        <taxon>Neoteleostei</taxon>
        <taxon>Acanthomorphata</taxon>
        <taxon>Carangaria</taxon>
        <taxon>Carangaria incertae sedis</taxon>
        <taxon>Centropomidae</taxon>
        <taxon>Lates</taxon>
    </lineage>
</organism>
<comment type="similarity">
    <text evidence="1 3">Belongs to the sulfotransferase 1 family.</text>
</comment>
<feature type="non-terminal residue" evidence="5">
    <location>
        <position position="1"/>
    </location>
</feature>
<gene>
    <name evidence="5" type="ORF">AKAME5_002995300</name>
</gene>
<dbReference type="EMBL" id="BRZM01008341">
    <property type="protein sequence ID" value="GLD60338.1"/>
    <property type="molecule type" value="Genomic_DNA"/>
</dbReference>
<dbReference type="InterPro" id="IPR000863">
    <property type="entry name" value="Sulfotransferase_dom"/>
</dbReference>
<protein>
    <recommendedName>
        <fullName evidence="3">Sulfotransferase</fullName>
        <ecNumber evidence="3">2.8.2.-</ecNumber>
    </recommendedName>
</protein>